<feature type="region of interest" description="Disordered" evidence="1">
    <location>
        <begin position="371"/>
        <end position="438"/>
    </location>
</feature>
<reference evidence="2 3" key="1">
    <citation type="submission" date="2016-02" db="EMBL/GenBank/DDBJ databases">
        <title>Genome analysis of coral dinoflagellate symbionts highlights evolutionary adaptations to a symbiotic lifestyle.</title>
        <authorList>
            <person name="Aranda M."/>
            <person name="Li Y."/>
            <person name="Liew Y.J."/>
            <person name="Baumgarten S."/>
            <person name="Simakov O."/>
            <person name="Wilson M."/>
            <person name="Piel J."/>
            <person name="Ashoor H."/>
            <person name="Bougouffa S."/>
            <person name="Bajic V.B."/>
            <person name="Ryu T."/>
            <person name="Ravasi T."/>
            <person name="Bayer T."/>
            <person name="Micklem G."/>
            <person name="Kim H."/>
            <person name="Bhak J."/>
            <person name="Lajeunesse T.C."/>
            <person name="Voolstra C.R."/>
        </authorList>
    </citation>
    <scope>NUCLEOTIDE SEQUENCE [LARGE SCALE GENOMIC DNA]</scope>
    <source>
        <strain evidence="2 3">CCMP2467</strain>
    </source>
</reference>
<comment type="caution">
    <text evidence="2">The sequence shown here is derived from an EMBL/GenBank/DDBJ whole genome shotgun (WGS) entry which is preliminary data.</text>
</comment>
<feature type="compositionally biased region" description="Basic and acidic residues" evidence="1">
    <location>
        <begin position="526"/>
        <end position="551"/>
    </location>
</feature>
<protein>
    <submittedName>
        <fullName evidence="2">Uncharacterized protein</fullName>
    </submittedName>
</protein>
<proteinExistence type="predicted"/>
<keyword evidence="3" id="KW-1185">Reference proteome</keyword>
<name>A0A1Q9DII7_SYMMI</name>
<evidence type="ECO:0000313" key="3">
    <source>
        <dbReference type="Proteomes" id="UP000186817"/>
    </source>
</evidence>
<sequence>MPDFIRSATNADGLLDDGTRIGWTLSPARIKSSEYRHLGRQKLSGTKKKRPKIVVAQIGSSCKQKIEDRQTAGFLAWLALAAKDLLVLGPEPTSRCLLEGAHCRKRFSMLKKETDSRSGGAQATKARATRPFAVATLPALCRTAVGTGWVHATADSVGLLGVPRVSVRSGCTSALDMMSTKRRSSAWTAQLVDVLSIFGTFTCLIVRDRAALRSQSWDGLAPNLAEPVNTQRWRGPKSPAVAIDTVQTYRRPNQPAGAVRAQADVQWLAYEPATVISTKRLTSPLRVVHAALHKCHIHALSSACTDHERQLEDPKLPEETDYLAEGGRMPTAIRQLQLRAVPGRRIDLCAMTVVKWSLDLGVQLCNAAGKREDPSGNPLPKESIVTPPISAKSQSASAGTWKDWHGEPRRQIVGKPRGSFTDPTHSSETQHETFEDQVETPVPLLARRSQLKTYVKAQATRTPNGRAAADPAERARDLLRKQRPIAKSRILALTLHHSTSEALGISHLAIGPAVFGLRVPPVPERCGLKDHVQGSAREDAGRSRPDQERAVGKGRRLPTSFPSTVTEAEHSHTEAVVLVLPLLLADAWIIVNRFGDKADVPLHHFAARRGDAK</sequence>
<gene>
    <name evidence="2" type="ORF">AK812_SmicGene22936</name>
</gene>
<evidence type="ECO:0000313" key="2">
    <source>
        <dbReference type="EMBL" id="OLP94966.1"/>
    </source>
</evidence>
<accession>A0A1Q9DII7</accession>
<organism evidence="2 3">
    <name type="scientific">Symbiodinium microadriaticum</name>
    <name type="common">Dinoflagellate</name>
    <name type="synonym">Zooxanthella microadriatica</name>
    <dbReference type="NCBI Taxonomy" id="2951"/>
    <lineage>
        <taxon>Eukaryota</taxon>
        <taxon>Sar</taxon>
        <taxon>Alveolata</taxon>
        <taxon>Dinophyceae</taxon>
        <taxon>Suessiales</taxon>
        <taxon>Symbiodiniaceae</taxon>
        <taxon>Symbiodinium</taxon>
    </lineage>
</organism>
<dbReference type="AlphaFoldDB" id="A0A1Q9DII7"/>
<feature type="region of interest" description="Disordered" evidence="1">
    <location>
        <begin position="526"/>
        <end position="566"/>
    </location>
</feature>
<dbReference type="EMBL" id="LSRX01000520">
    <property type="protein sequence ID" value="OLP94966.1"/>
    <property type="molecule type" value="Genomic_DNA"/>
</dbReference>
<dbReference type="Proteomes" id="UP000186817">
    <property type="component" value="Unassembled WGS sequence"/>
</dbReference>
<evidence type="ECO:0000256" key="1">
    <source>
        <dbReference type="SAM" id="MobiDB-lite"/>
    </source>
</evidence>